<reference evidence="1 2" key="1">
    <citation type="journal article" date="2018" name="MBio">
        <title>Comparative Genomics Reveals the Core Gene Toolbox for the Fungus-Insect Symbiosis.</title>
        <authorList>
            <person name="Wang Y."/>
            <person name="Stata M."/>
            <person name="Wang W."/>
            <person name="Stajich J.E."/>
            <person name="White M.M."/>
            <person name="Moncalvo J.M."/>
        </authorList>
    </citation>
    <scope>NUCLEOTIDE SEQUENCE [LARGE SCALE GENOMIC DNA]</scope>
    <source>
        <strain evidence="1 2">AUS-77-4</strain>
    </source>
</reference>
<proteinExistence type="predicted"/>
<protein>
    <submittedName>
        <fullName evidence="1">Uncharacterized protein</fullName>
    </submittedName>
</protein>
<name>A0A2T9YBC1_9FUNG</name>
<comment type="caution">
    <text evidence="1">The sequence shown here is derived from an EMBL/GenBank/DDBJ whole genome shotgun (WGS) entry which is preliminary data.</text>
</comment>
<evidence type="ECO:0000313" key="2">
    <source>
        <dbReference type="Proteomes" id="UP000245699"/>
    </source>
</evidence>
<dbReference type="EMBL" id="MBFT01000532">
    <property type="protein sequence ID" value="PVU89621.1"/>
    <property type="molecule type" value="Genomic_DNA"/>
</dbReference>
<dbReference type="OrthoDB" id="5616525at2759"/>
<accession>A0A2T9YBC1</accession>
<dbReference type="Proteomes" id="UP000245699">
    <property type="component" value="Unassembled WGS sequence"/>
</dbReference>
<sequence>MNYTYYDFISKSFLELQADQYHLNPSHTDNAPFSADIDIDFMTQDIRHLSLVNNTKPRIFNNKKSINVIPNKSKIESYTAKFVGDINDSTPSLIYPTTNHYQNKTIKGTLPTPPPIEAEIETEAEADYNENIHIVPACQGFADFCLKSHINKTSSPINIPINIPINKTQRKGYKPSYIGSFSPDKFEYNYNTSFDSINTNTSNKILNMTEKRCFQLSFCSENTNSNIPINFNGNPLPLTYQVWYITELASNNENIKQAASKRMSQSLLSNPRERCMELQEFIFDVTDYLHVGFLVGVFLGILLERYSNLKENECIKYQDNGKSLFISFLVIAIKMDTYPSNTTDDFSFKNISKATGYLFSPRNLANLEKDALRSLKNNLWIGYNSFLEFVQTHPYEFSDTIVSYQQFENRLQNRYRKIPLNNL</sequence>
<dbReference type="AlphaFoldDB" id="A0A2T9YBC1"/>
<keyword evidence="2" id="KW-1185">Reference proteome</keyword>
<evidence type="ECO:0000313" key="1">
    <source>
        <dbReference type="EMBL" id="PVU89621.1"/>
    </source>
</evidence>
<gene>
    <name evidence="1" type="ORF">BB559_005015</name>
</gene>
<organism evidence="1 2">
    <name type="scientific">Furculomyces boomerangus</name>
    <dbReference type="NCBI Taxonomy" id="61424"/>
    <lineage>
        <taxon>Eukaryota</taxon>
        <taxon>Fungi</taxon>
        <taxon>Fungi incertae sedis</taxon>
        <taxon>Zoopagomycota</taxon>
        <taxon>Kickxellomycotina</taxon>
        <taxon>Harpellomycetes</taxon>
        <taxon>Harpellales</taxon>
        <taxon>Harpellaceae</taxon>
        <taxon>Furculomyces</taxon>
    </lineage>
</organism>